<dbReference type="GeneID" id="54558706"/>
<dbReference type="PANTHER" id="PTHR42085:SF2">
    <property type="entry name" value="F-BOX DOMAIN-CONTAINING PROTEIN"/>
    <property type="match status" value="1"/>
</dbReference>
<dbReference type="Proteomes" id="UP000799537">
    <property type="component" value="Unassembled WGS sequence"/>
</dbReference>
<dbReference type="RefSeq" id="XP_033670197.1">
    <property type="nucleotide sequence ID" value="XM_033805434.1"/>
</dbReference>
<proteinExistence type="predicted"/>
<evidence type="ECO:0000256" key="1">
    <source>
        <dbReference type="SAM" id="MobiDB-lite"/>
    </source>
</evidence>
<organism evidence="2 3">
    <name type="scientific">Zasmidium cellare ATCC 36951</name>
    <dbReference type="NCBI Taxonomy" id="1080233"/>
    <lineage>
        <taxon>Eukaryota</taxon>
        <taxon>Fungi</taxon>
        <taxon>Dikarya</taxon>
        <taxon>Ascomycota</taxon>
        <taxon>Pezizomycotina</taxon>
        <taxon>Dothideomycetes</taxon>
        <taxon>Dothideomycetidae</taxon>
        <taxon>Mycosphaerellales</taxon>
        <taxon>Mycosphaerellaceae</taxon>
        <taxon>Zasmidium</taxon>
    </lineage>
</organism>
<protein>
    <recommendedName>
        <fullName evidence="4">F-box domain-containing protein</fullName>
    </recommendedName>
</protein>
<dbReference type="PANTHER" id="PTHR42085">
    <property type="entry name" value="F-BOX DOMAIN-CONTAINING PROTEIN"/>
    <property type="match status" value="1"/>
</dbReference>
<dbReference type="InterPro" id="IPR038883">
    <property type="entry name" value="AN11006-like"/>
</dbReference>
<accession>A0A6A6CSZ4</accession>
<dbReference type="OrthoDB" id="3632925at2759"/>
<evidence type="ECO:0008006" key="4">
    <source>
        <dbReference type="Google" id="ProtNLM"/>
    </source>
</evidence>
<dbReference type="AlphaFoldDB" id="A0A6A6CSZ4"/>
<sequence length="275" mass="31144">MPRNNHPGAAEMPSTPTTNNIISSAMDAPRDDTAANGHSADANDHHHFRFLDLPAELRNRIYSYATARKSGDLGGFRIPGIAQVSKQIRKELLPILFAENIFLCQVSSDLLTPHYRRHGNPCRDYQRTRGFAGKLDFQGVVSVLLQSADGESALFRNITFQVYEAHVHDTHVHDGVHLTQWHQHQHFYGFFDLHLAVAGKKLDISVEETPLHPRHRCDENLPLLRRTTLIQVEDIDEAVDRAIQVARGIEGRDGFKGFTLKDLKEVAWGFRFPDE</sequence>
<reference evidence="2" key="1">
    <citation type="journal article" date="2020" name="Stud. Mycol.">
        <title>101 Dothideomycetes genomes: a test case for predicting lifestyles and emergence of pathogens.</title>
        <authorList>
            <person name="Haridas S."/>
            <person name="Albert R."/>
            <person name="Binder M."/>
            <person name="Bloem J."/>
            <person name="Labutti K."/>
            <person name="Salamov A."/>
            <person name="Andreopoulos B."/>
            <person name="Baker S."/>
            <person name="Barry K."/>
            <person name="Bills G."/>
            <person name="Bluhm B."/>
            <person name="Cannon C."/>
            <person name="Castanera R."/>
            <person name="Culley D."/>
            <person name="Daum C."/>
            <person name="Ezra D."/>
            <person name="Gonzalez J."/>
            <person name="Henrissat B."/>
            <person name="Kuo A."/>
            <person name="Liang C."/>
            <person name="Lipzen A."/>
            <person name="Lutzoni F."/>
            <person name="Magnuson J."/>
            <person name="Mondo S."/>
            <person name="Nolan M."/>
            <person name="Ohm R."/>
            <person name="Pangilinan J."/>
            <person name="Park H.-J."/>
            <person name="Ramirez L."/>
            <person name="Alfaro M."/>
            <person name="Sun H."/>
            <person name="Tritt A."/>
            <person name="Yoshinaga Y."/>
            <person name="Zwiers L.-H."/>
            <person name="Turgeon B."/>
            <person name="Goodwin S."/>
            <person name="Spatafora J."/>
            <person name="Crous P."/>
            <person name="Grigoriev I."/>
        </authorList>
    </citation>
    <scope>NUCLEOTIDE SEQUENCE</scope>
    <source>
        <strain evidence="2">ATCC 36951</strain>
    </source>
</reference>
<keyword evidence="3" id="KW-1185">Reference proteome</keyword>
<feature type="region of interest" description="Disordered" evidence="1">
    <location>
        <begin position="1"/>
        <end position="41"/>
    </location>
</feature>
<dbReference type="EMBL" id="ML993588">
    <property type="protein sequence ID" value="KAF2169308.1"/>
    <property type="molecule type" value="Genomic_DNA"/>
</dbReference>
<feature type="compositionally biased region" description="Polar residues" evidence="1">
    <location>
        <begin position="14"/>
        <end position="23"/>
    </location>
</feature>
<gene>
    <name evidence="2" type="ORF">M409DRAFT_20534</name>
</gene>
<evidence type="ECO:0000313" key="3">
    <source>
        <dbReference type="Proteomes" id="UP000799537"/>
    </source>
</evidence>
<name>A0A6A6CSZ4_ZASCE</name>
<evidence type="ECO:0000313" key="2">
    <source>
        <dbReference type="EMBL" id="KAF2169308.1"/>
    </source>
</evidence>